<gene>
    <name evidence="8" type="primary">recD23</name>
    <name evidence="8" type="ORF">KOEU_37220</name>
</gene>
<dbReference type="STRING" id="33995.KOEU_37220"/>
<dbReference type="PANTHER" id="PTHR43788:SF8">
    <property type="entry name" value="DNA-BINDING PROTEIN SMUBP-2"/>
    <property type="match status" value="1"/>
</dbReference>
<dbReference type="InterPro" id="IPR041679">
    <property type="entry name" value="DNA2/NAM7-like_C"/>
</dbReference>
<dbReference type="Pfam" id="PF13086">
    <property type="entry name" value="AAA_11"/>
    <property type="match status" value="1"/>
</dbReference>
<keyword evidence="2" id="KW-0547">Nucleotide-binding</keyword>
<evidence type="ECO:0000256" key="2">
    <source>
        <dbReference type="ARBA" id="ARBA00022741"/>
    </source>
</evidence>
<name>A0A0M0EC17_KOMEU</name>
<dbReference type="GO" id="GO:0043139">
    <property type="term" value="F:5'-3' DNA helicase activity"/>
    <property type="evidence" value="ECO:0007669"/>
    <property type="project" value="TreeGrafter"/>
</dbReference>
<dbReference type="SUPFAM" id="SSF52540">
    <property type="entry name" value="P-loop containing nucleoside triphosphate hydrolases"/>
    <property type="match status" value="1"/>
</dbReference>
<evidence type="ECO:0000256" key="3">
    <source>
        <dbReference type="ARBA" id="ARBA00022801"/>
    </source>
</evidence>
<dbReference type="EMBL" id="LHUQ01000066">
    <property type="protein sequence ID" value="KON62783.1"/>
    <property type="molecule type" value="Genomic_DNA"/>
</dbReference>
<dbReference type="GO" id="GO:0016787">
    <property type="term" value="F:hydrolase activity"/>
    <property type="evidence" value="ECO:0007669"/>
    <property type="project" value="UniProtKB-KW"/>
</dbReference>
<keyword evidence="4" id="KW-0347">Helicase</keyword>
<dbReference type="InterPro" id="IPR027417">
    <property type="entry name" value="P-loop_NTPase"/>
</dbReference>
<comment type="caution">
    <text evidence="8">The sequence shown here is derived from an EMBL/GenBank/DDBJ whole genome shotgun (WGS) entry which is preliminary data.</text>
</comment>
<dbReference type="Gene3D" id="3.40.50.300">
    <property type="entry name" value="P-loop containing nucleotide triphosphate hydrolases"/>
    <property type="match status" value="2"/>
</dbReference>
<dbReference type="GO" id="GO:0005524">
    <property type="term" value="F:ATP binding"/>
    <property type="evidence" value="ECO:0007669"/>
    <property type="project" value="UniProtKB-KW"/>
</dbReference>
<dbReference type="Pfam" id="PF13087">
    <property type="entry name" value="AAA_12"/>
    <property type="match status" value="1"/>
</dbReference>
<keyword evidence="9" id="KW-1185">Reference proteome</keyword>
<evidence type="ECO:0000313" key="9">
    <source>
        <dbReference type="Proteomes" id="UP000037566"/>
    </source>
</evidence>
<evidence type="ECO:0000256" key="1">
    <source>
        <dbReference type="ARBA" id="ARBA00007913"/>
    </source>
</evidence>
<feature type="domain" description="DNA2/NAM7 helicase-like C-terminal" evidence="7">
    <location>
        <begin position="568"/>
        <end position="763"/>
    </location>
</feature>
<keyword evidence="5" id="KW-0067">ATP-binding</keyword>
<dbReference type="OrthoDB" id="9757917at2"/>
<evidence type="ECO:0000313" key="8">
    <source>
        <dbReference type="EMBL" id="KON62783.1"/>
    </source>
</evidence>
<evidence type="ECO:0000259" key="7">
    <source>
        <dbReference type="Pfam" id="PF13087"/>
    </source>
</evidence>
<dbReference type="InterPro" id="IPR050534">
    <property type="entry name" value="Coronavir_polyprotein_1ab"/>
</dbReference>
<evidence type="ECO:0000259" key="6">
    <source>
        <dbReference type="Pfam" id="PF13086"/>
    </source>
</evidence>
<evidence type="ECO:0000256" key="4">
    <source>
        <dbReference type="ARBA" id="ARBA00022806"/>
    </source>
</evidence>
<dbReference type="PANTHER" id="PTHR43788">
    <property type="entry name" value="DNA2/NAM7 HELICASE FAMILY MEMBER"/>
    <property type="match status" value="1"/>
</dbReference>
<reference evidence="8" key="1">
    <citation type="submission" date="2015-08" db="EMBL/GenBank/DDBJ databases">
        <title>Draft genome sequence of Komagataeibacter europaeus CECT 8546 a cellulose producer strain from vinegar produced by the traditional method.</title>
        <authorList>
            <person name="Poehlein A."/>
            <person name="Valera M.J."/>
            <person name="Haack F.S."/>
            <person name="Mas A."/>
            <person name="Daniel R."/>
            <person name="Streit W.R."/>
            <person name="Mateo E."/>
        </authorList>
    </citation>
    <scope>NUCLEOTIDE SEQUENCE [LARGE SCALE GENOMIC DNA]</scope>
    <source>
        <strain evidence="8">CECT 8546</strain>
    </source>
</reference>
<evidence type="ECO:0000256" key="5">
    <source>
        <dbReference type="ARBA" id="ARBA00022840"/>
    </source>
</evidence>
<comment type="similarity">
    <text evidence="1">Belongs to the DNA2/NAM7 helicase family.</text>
</comment>
<dbReference type="RefSeq" id="WP_053324202.1">
    <property type="nucleotide sequence ID" value="NZ_LHUQ01000066.1"/>
</dbReference>
<dbReference type="EC" id="3.6.4.12" evidence="8"/>
<organism evidence="8 9">
    <name type="scientific">Komagataeibacter europaeus</name>
    <name type="common">Gluconacetobacter europaeus</name>
    <dbReference type="NCBI Taxonomy" id="33995"/>
    <lineage>
        <taxon>Bacteria</taxon>
        <taxon>Pseudomonadati</taxon>
        <taxon>Pseudomonadota</taxon>
        <taxon>Alphaproteobacteria</taxon>
        <taxon>Acetobacterales</taxon>
        <taxon>Acetobacteraceae</taxon>
        <taxon>Komagataeibacter</taxon>
    </lineage>
</organism>
<proteinExistence type="inferred from homology"/>
<dbReference type="PATRIC" id="fig|33995.3.peg.4121"/>
<keyword evidence="3 8" id="KW-0378">Hydrolase</keyword>
<protein>
    <submittedName>
        <fullName evidence="8">ATP-dependent RecD-like DNA helicase</fullName>
        <ecNumber evidence="8">3.6.4.12</ecNumber>
    </submittedName>
</protein>
<dbReference type="CDD" id="cd17934">
    <property type="entry name" value="DEXXQc_Upf1-like"/>
    <property type="match status" value="2"/>
</dbReference>
<dbReference type="AlphaFoldDB" id="A0A0M0EC17"/>
<accession>A0A0M0EC17</accession>
<dbReference type="Proteomes" id="UP000037566">
    <property type="component" value="Unassembled WGS sequence"/>
</dbReference>
<sequence>MSTKPRAYEVSSGFAANIRDDGVTRPFNFVFGRAKDPEKSGRQLEMLVIEADATQRERTKEREAKATQRIFKAWRGYLKDRADLETRRGNALKYVDRQITGERVIFTTELAAGEDVVGQERLVQTNNTRIAGRVALVSFNQLVMDVTFGNPMHLPRRGELMINTIAAQKALSHQTHALDALIFDRAVGDRLKEIILAPSEARSGTPVVDVEPTDEELDDEKRRVLAQALGIEDLLVIEGPPGTGKTKLIAEIVVQWLRKHPTDRILMSSQTHIALDNVLERVAAMDATVDLIRIGRSDEPRISDASKNLLLENRVENWITDARKNSEDEMTRWAEAQGVDRTTVRTGMSVEKLIQLLRRQERLNEDIAEMQSERDAVANGSSDAVDAVATEAADEETTQIDSEIGELKTELKEVVAQEGNLRDAMRAMGGYASELANSNDHADLTDWARHFLSNDPKIEACRARLQMLEDWHLRVGRSSDFNAAVLSSAQVIAGTCVGVAGVKGMEKVAYDLCIIDEASKATPTEALVPMVRSSKWILVGDPKQLPPFFEDLGDDLLSQFDDREIKGTLLDRFLDDHEGLPGRNRAELRNQYRMIQPIGDLVSRCFYGGRLNSPVLSHGLKLGNAFAAPVTWLSTHTQTDRGEHKMGQTFNNPAEVRAIRALLQRLQFVAKGQKQKISVAVIAGYMGQVQLLREMESQGVAEWPDLVVQCNSVDAFQGSQADVCIYSVVRSNSKRKLGFLREPPRLNVALSRGKSGLVIVGDQMFCRSATGKNPFRSVIDYIEQHPGDCCMEPLP</sequence>
<dbReference type="InterPro" id="IPR047187">
    <property type="entry name" value="SF1_C_Upf1"/>
</dbReference>
<dbReference type="InterPro" id="IPR041677">
    <property type="entry name" value="DNA2/NAM7_AAA_11"/>
</dbReference>
<feature type="domain" description="DNA2/NAM7 helicase helicase" evidence="6">
    <location>
        <begin position="217"/>
        <end position="548"/>
    </location>
</feature>
<dbReference type="CDD" id="cd18808">
    <property type="entry name" value="SF1_C_Upf1"/>
    <property type="match status" value="1"/>
</dbReference>